<accession>A0A0S6VS04</accession>
<dbReference type="PANTHER" id="PTHR35149:SF2">
    <property type="entry name" value="DUF262 DOMAIN-CONTAINING PROTEIN"/>
    <property type="match status" value="1"/>
</dbReference>
<dbReference type="EMBL" id="DF820456">
    <property type="protein sequence ID" value="GAK50154.1"/>
    <property type="molecule type" value="Genomic_DNA"/>
</dbReference>
<evidence type="ECO:0000259" key="2">
    <source>
        <dbReference type="Pfam" id="PF07510"/>
    </source>
</evidence>
<name>A0A0S6VS04_9BACT</name>
<protein>
    <submittedName>
        <fullName evidence="3">Uncharacterized conserved protein</fullName>
    </submittedName>
</protein>
<organism evidence="3">
    <name type="scientific">Candidatus Moduliflexus flocculans</name>
    <dbReference type="NCBI Taxonomy" id="1499966"/>
    <lineage>
        <taxon>Bacteria</taxon>
        <taxon>Candidatus Moduliflexota</taxon>
        <taxon>Candidatus Moduliflexia</taxon>
        <taxon>Candidatus Moduliflexales</taxon>
        <taxon>Candidatus Moduliflexaceae</taxon>
    </lineage>
</organism>
<dbReference type="Proteomes" id="UP000030700">
    <property type="component" value="Unassembled WGS sequence"/>
</dbReference>
<evidence type="ECO:0000313" key="3">
    <source>
        <dbReference type="EMBL" id="GAK50154.1"/>
    </source>
</evidence>
<evidence type="ECO:0000259" key="1">
    <source>
        <dbReference type="Pfam" id="PF03235"/>
    </source>
</evidence>
<dbReference type="InterPro" id="IPR004919">
    <property type="entry name" value="GmrSD_N"/>
</dbReference>
<keyword evidence="4" id="KW-1185">Reference proteome</keyword>
<evidence type="ECO:0000313" key="4">
    <source>
        <dbReference type="Proteomes" id="UP000030700"/>
    </source>
</evidence>
<feature type="domain" description="GmrSD restriction endonucleases C-terminal" evidence="2">
    <location>
        <begin position="399"/>
        <end position="534"/>
    </location>
</feature>
<dbReference type="PANTHER" id="PTHR35149">
    <property type="entry name" value="SLL5132 PROTEIN"/>
    <property type="match status" value="1"/>
</dbReference>
<dbReference type="HOGENOM" id="CLU_011736_2_0_0"/>
<reference evidence="3" key="1">
    <citation type="journal article" date="2015" name="PeerJ">
        <title>First genomic representation of candidate bacterial phylum KSB3 points to enhanced environmental sensing as a trigger of wastewater bulking.</title>
        <authorList>
            <person name="Sekiguchi Y."/>
            <person name="Ohashi A."/>
            <person name="Parks D.H."/>
            <person name="Yamauchi T."/>
            <person name="Tyson G.W."/>
            <person name="Hugenholtz P."/>
        </authorList>
    </citation>
    <scope>NUCLEOTIDE SEQUENCE [LARGE SCALE GENOMIC DNA]</scope>
</reference>
<dbReference type="Pfam" id="PF07510">
    <property type="entry name" value="GmrSD_C"/>
    <property type="match status" value="1"/>
</dbReference>
<dbReference type="STRING" id="1499966.U14_01381"/>
<feature type="domain" description="GmrSD restriction endonucleases N-terminal" evidence="1">
    <location>
        <begin position="11"/>
        <end position="219"/>
    </location>
</feature>
<gene>
    <name evidence="3" type="ORF">U14_01381</name>
</gene>
<sequence length="657" mass="76838">MKASQTNFHPIIEGVKQYVIPLFQRHYTWEKAQWETLWNDLMELYEAEQPRNHFIGSLVTMPTTSVPEGVTKFLLIDGQQRLTTIFILLALLRDKAREVQENKFAEEIHQTFIVNHFKDGIDYYKLHPTQKDQQAFRDIIQGKRPISNQCQIHQAYEYFEKQLRRNSVDIRSFTKIITGSLSVVSILLENDDNPYLVFESLNAKGQTLTQADLIRNYFLMRIHVNTQETMYAEYWEPMQRDLGEDLTEFIRHYLMKDGGEFVKTNDIYFVVKERLAKLDIIGYLKNLSRFAAHYHKLLSPEHEQHAGIRRMLSRLNRIEATTAYPFLLNCYDDYVEAHISSEDFIAILQVVENFMIRRFVCNVPTNQLNKIFPPLYTQAKATAGTFIEAIKTILQTKQYPKDAEFMKNLLESKLYGGGNRANRTRLILETLEESFGHKEQVTFDNLSIEHVMPQTLTDAWQKHLGEDWEITHELYLHTLGNLTLTAYNSELSNDDFQQKRLYLIKSHLELNTYFQTVFSWGKEEIEKRSSELAEAILALWPYFGDRHTIQSQESVTGTTPKILNILDQTIPVKSWRDVLEQTMNTIAELEPAKFDQLMLEFPRFIGKEQLKFHAARQLKNGVFIEVNLSSKTIQTFCLKAIESIELTNDDWHVETSA</sequence>
<dbReference type="Pfam" id="PF03235">
    <property type="entry name" value="GmrSD_N"/>
    <property type="match status" value="1"/>
</dbReference>
<dbReference type="InterPro" id="IPR011089">
    <property type="entry name" value="GmrSD_C"/>
</dbReference>
<proteinExistence type="predicted"/>
<dbReference type="AlphaFoldDB" id="A0A0S6VS04"/>